<dbReference type="SMART" id="SM00116">
    <property type="entry name" value="CBS"/>
    <property type="match status" value="2"/>
</dbReference>
<dbReference type="OrthoDB" id="1790451at2"/>
<dbReference type="InterPro" id="IPR000644">
    <property type="entry name" value="CBS_dom"/>
</dbReference>
<gene>
    <name evidence="4" type="ORF">BG261_07350</name>
</gene>
<organism evidence="4 5">
    <name type="scientific">Floricoccus tropicus</name>
    <dbReference type="NCBI Taxonomy" id="1859473"/>
    <lineage>
        <taxon>Bacteria</taxon>
        <taxon>Bacillati</taxon>
        <taxon>Bacillota</taxon>
        <taxon>Bacilli</taxon>
        <taxon>Lactobacillales</taxon>
        <taxon>Streptococcaceae</taxon>
        <taxon>Floricoccus</taxon>
    </lineage>
</organism>
<sequence>MSKHQEIIEYIEDLEIGKKVSVRGLSQKLSVSDGTAYRAIKEAERRGLVAVVDRAGTIRIATREQRIIERLTYEEIAKISNAEILGGHAGMDREFNKFAIGAMTEKNIKKYLSIGGLLIVGDRTDIQLLALEEGNAVLVTGGVPVDKKVLKLADEVEIPVMRTTFDTFTVASRINRALSNELIKKDIVTVADVYQTNVPTLKEDSTIKDYNDLVKKTNDSRFAVVNQHKLVVGIVSMRDVAGKTLNTSIDKVMTRNPIVAPLDMTVASASQKMIFDGFELMPVVNSEKMFTGVVSRGDVLRSLQESQEQNQFSHTMSDDVANAIHEVQSYYTFTVDPFMMNSMGNISNGVMVEIISNIAGRVMTKTKNKNILIDQLNIYFMDAVSIDDELEVYPKVISETRRGAVIDVEVYLDYKIISKALITVQVQ</sequence>
<dbReference type="InterPro" id="IPR046342">
    <property type="entry name" value="CBS_dom_sf"/>
</dbReference>
<dbReference type="InterPro" id="IPR036388">
    <property type="entry name" value="WH-like_DNA-bd_sf"/>
</dbReference>
<dbReference type="SUPFAM" id="SSF75138">
    <property type="entry name" value="HprK N-terminal domain-like"/>
    <property type="match status" value="1"/>
</dbReference>
<dbReference type="Gene3D" id="3.10.580.10">
    <property type="entry name" value="CBS-domain"/>
    <property type="match status" value="2"/>
</dbReference>
<dbReference type="PANTHER" id="PTHR43080:SF2">
    <property type="entry name" value="CBS DOMAIN-CONTAINING PROTEIN"/>
    <property type="match status" value="1"/>
</dbReference>
<evidence type="ECO:0000256" key="1">
    <source>
        <dbReference type="ARBA" id="ARBA00023122"/>
    </source>
</evidence>
<dbReference type="Pfam" id="PF00571">
    <property type="entry name" value="CBS"/>
    <property type="match status" value="2"/>
</dbReference>
<dbReference type="InterPro" id="IPR010766">
    <property type="entry name" value="DRTGG"/>
</dbReference>
<dbReference type="Gene3D" id="3.40.1390.20">
    <property type="entry name" value="HprK N-terminal domain-like"/>
    <property type="match status" value="1"/>
</dbReference>
<dbReference type="RefSeq" id="WP_070793089.1">
    <property type="nucleotide sequence ID" value="NZ_MKIR01000024.1"/>
</dbReference>
<dbReference type="CDD" id="cd04596">
    <property type="entry name" value="CBS_pair_DRTGG_assoc"/>
    <property type="match status" value="1"/>
</dbReference>
<dbReference type="CDD" id="cd03440">
    <property type="entry name" value="hot_dog"/>
    <property type="match status" value="1"/>
</dbReference>
<feature type="domain" description="CBS" evidence="3">
    <location>
        <begin position="194"/>
        <end position="251"/>
    </location>
</feature>
<evidence type="ECO:0000313" key="5">
    <source>
        <dbReference type="Proteomes" id="UP000178622"/>
    </source>
</evidence>
<dbReference type="InterPro" id="IPR006683">
    <property type="entry name" value="Thioestr_dom"/>
</dbReference>
<feature type="domain" description="CBS" evidence="3">
    <location>
        <begin position="253"/>
        <end position="309"/>
    </location>
</feature>
<accession>A0A1E8GKC2</accession>
<dbReference type="Pfam" id="PF03061">
    <property type="entry name" value="4HBT"/>
    <property type="match status" value="1"/>
</dbReference>
<evidence type="ECO:0000259" key="3">
    <source>
        <dbReference type="PROSITE" id="PS51371"/>
    </source>
</evidence>
<keyword evidence="1 2" id="KW-0129">CBS domain</keyword>
<dbReference type="InterPro" id="IPR029069">
    <property type="entry name" value="HotDog_dom_sf"/>
</dbReference>
<keyword evidence="5" id="KW-1185">Reference proteome</keyword>
<dbReference type="Pfam" id="PF07085">
    <property type="entry name" value="DRTGG"/>
    <property type="match status" value="1"/>
</dbReference>
<dbReference type="AlphaFoldDB" id="A0A1E8GKC2"/>
<dbReference type="Gene3D" id="3.10.129.10">
    <property type="entry name" value="Hotdog Thioesterase"/>
    <property type="match status" value="1"/>
</dbReference>
<dbReference type="SUPFAM" id="SSF54631">
    <property type="entry name" value="CBS-domain pair"/>
    <property type="match status" value="1"/>
</dbReference>
<dbReference type="InterPro" id="IPR028979">
    <property type="entry name" value="Ser_kin/Pase_Hpr-like_N_sf"/>
</dbReference>
<protein>
    <recommendedName>
        <fullName evidence="3">CBS domain-containing protein</fullName>
    </recommendedName>
</protein>
<proteinExistence type="predicted"/>
<evidence type="ECO:0000256" key="2">
    <source>
        <dbReference type="PROSITE-ProRule" id="PRU00703"/>
    </source>
</evidence>
<dbReference type="PROSITE" id="PS51371">
    <property type="entry name" value="CBS"/>
    <property type="match status" value="2"/>
</dbReference>
<dbReference type="Proteomes" id="UP000178622">
    <property type="component" value="Unassembled WGS sequence"/>
</dbReference>
<dbReference type="PANTHER" id="PTHR43080">
    <property type="entry name" value="CBS DOMAIN-CONTAINING PROTEIN CBSX3, MITOCHONDRIAL"/>
    <property type="match status" value="1"/>
</dbReference>
<dbReference type="SUPFAM" id="SSF54637">
    <property type="entry name" value="Thioesterase/thiol ester dehydrase-isomerase"/>
    <property type="match status" value="1"/>
</dbReference>
<name>A0A1E8GKC2_9LACT</name>
<dbReference type="STRING" id="1859473.BG261_07350"/>
<comment type="caution">
    <text evidence="4">The sequence shown here is derived from an EMBL/GenBank/DDBJ whole genome shotgun (WGS) entry which is preliminary data.</text>
</comment>
<reference evidence="5" key="1">
    <citation type="submission" date="2016-09" db="EMBL/GenBank/DDBJ databases">
        <title>Draft genome sequence of a novel species of the family Streptococcaceae isolated from flowers.</title>
        <authorList>
            <person name="Chuah L.-O."/>
            <person name="Yap K.-P."/>
            <person name="Thong K.L."/>
            <person name="Liong M.T."/>
            <person name="Ahmad R."/>
            <person name="Rusul G."/>
        </authorList>
    </citation>
    <scope>NUCLEOTIDE SEQUENCE [LARGE SCALE GENOMIC DNA]</scope>
    <source>
        <strain evidence="5">DF1</strain>
    </source>
</reference>
<dbReference type="EMBL" id="MKIR01000024">
    <property type="protein sequence ID" value="OFI48701.1"/>
    <property type="molecule type" value="Genomic_DNA"/>
</dbReference>
<dbReference type="InterPro" id="IPR051257">
    <property type="entry name" value="Diverse_CBS-Domain"/>
</dbReference>
<evidence type="ECO:0000313" key="4">
    <source>
        <dbReference type="EMBL" id="OFI48701.1"/>
    </source>
</evidence>
<dbReference type="Gene3D" id="1.10.10.10">
    <property type="entry name" value="Winged helix-like DNA-binding domain superfamily/Winged helix DNA-binding domain"/>
    <property type="match status" value="1"/>
</dbReference>